<organism evidence="1 2">
    <name type="scientific">Solibacillus silvestris (strain StLB046)</name>
    <name type="common">Bacillus silvestris</name>
    <dbReference type="NCBI Taxonomy" id="1002809"/>
    <lineage>
        <taxon>Bacteria</taxon>
        <taxon>Bacillati</taxon>
        <taxon>Bacillota</taxon>
        <taxon>Bacilli</taxon>
        <taxon>Bacillales</taxon>
        <taxon>Caryophanaceae</taxon>
        <taxon>Solibacillus</taxon>
    </lineage>
</organism>
<sequence>MQYLTSQLIIPIPEDKIIVDLIEYKELKDNELEGCYWSMSDLEKRINKKRDWITQNLLYNPKYKSLLDVKNKGFVFYPVKKGQQWCFQATKMAKFLEDHFADIHNN</sequence>
<dbReference type="Pfam" id="PF05595">
    <property type="entry name" value="DUF771"/>
    <property type="match status" value="1"/>
</dbReference>
<dbReference type="RefSeq" id="WP_014823173.1">
    <property type="nucleotide sequence ID" value="NC_018065.1"/>
</dbReference>
<reference evidence="2" key="1">
    <citation type="submission" date="2011-04" db="EMBL/GenBank/DDBJ databases">
        <title>Genome sequence of Solibacillus silvestris StLB046.</title>
        <authorList>
            <person name="Morohoshi T."/>
            <person name="Someya N."/>
            <person name="Ikeda T."/>
        </authorList>
    </citation>
    <scope>NUCLEOTIDE SEQUENCE [LARGE SCALE GENOMIC DNA]</scope>
    <source>
        <strain evidence="2">StLB046</strain>
    </source>
</reference>
<gene>
    <name evidence="1" type="ordered locus">SSIL_1273</name>
</gene>
<reference evidence="1 2" key="2">
    <citation type="journal article" date="2012" name="J. Biosci. Bioeng.">
        <title>Complete genome sequence and characterization of the N-acylhomoserine lactone-degrading gene of the potato leaf-associated Solibacillus silvestris.</title>
        <authorList>
            <person name="Morohoshi T."/>
            <person name="Tominaga Y."/>
            <person name="Someya N."/>
            <person name="Ikeda T."/>
        </authorList>
    </citation>
    <scope>NUCLEOTIDE SEQUENCE [LARGE SCALE GENOMIC DNA]</scope>
    <source>
        <strain evidence="1 2">StLB046</strain>
    </source>
</reference>
<dbReference type="STRING" id="1002809.SSIL_1273"/>
<keyword evidence="2" id="KW-1185">Reference proteome</keyword>
<evidence type="ECO:0008006" key="3">
    <source>
        <dbReference type="Google" id="ProtNLM"/>
    </source>
</evidence>
<dbReference type="HOGENOM" id="CLU_159117_1_0_9"/>
<dbReference type="KEGG" id="siv:SSIL_1273"/>
<dbReference type="Proteomes" id="UP000006691">
    <property type="component" value="Chromosome"/>
</dbReference>
<proteinExistence type="predicted"/>
<protein>
    <recommendedName>
        <fullName evidence="3">DUF771 domain-containing protein</fullName>
    </recommendedName>
</protein>
<accession>F2FA30</accession>
<dbReference type="PATRIC" id="fig|1002809.3.peg.1285"/>
<evidence type="ECO:0000313" key="1">
    <source>
        <dbReference type="EMBL" id="BAK15696.1"/>
    </source>
</evidence>
<dbReference type="eggNOG" id="COG4707">
    <property type="taxonomic scope" value="Bacteria"/>
</dbReference>
<dbReference type="AlphaFoldDB" id="F2FA30"/>
<name>F2FA30_SOLSS</name>
<dbReference type="EMBL" id="AP012157">
    <property type="protein sequence ID" value="BAK15696.1"/>
    <property type="molecule type" value="Genomic_DNA"/>
</dbReference>
<dbReference type="InterPro" id="IPR008489">
    <property type="entry name" value="DUF771"/>
</dbReference>
<evidence type="ECO:0000313" key="2">
    <source>
        <dbReference type="Proteomes" id="UP000006691"/>
    </source>
</evidence>